<proteinExistence type="predicted"/>
<organism evidence="1 2">
    <name type="scientific">Apiospora arundinis</name>
    <dbReference type="NCBI Taxonomy" id="335852"/>
    <lineage>
        <taxon>Eukaryota</taxon>
        <taxon>Fungi</taxon>
        <taxon>Dikarya</taxon>
        <taxon>Ascomycota</taxon>
        <taxon>Pezizomycotina</taxon>
        <taxon>Sordariomycetes</taxon>
        <taxon>Xylariomycetidae</taxon>
        <taxon>Amphisphaeriales</taxon>
        <taxon>Apiosporaceae</taxon>
        <taxon>Apiospora</taxon>
    </lineage>
</organism>
<evidence type="ECO:0000313" key="1">
    <source>
        <dbReference type="EMBL" id="KAK8859896.1"/>
    </source>
</evidence>
<name>A0ABR2IAD2_9PEZI</name>
<reference evidence="1 2" key="1">
    <citation type="journal article" date="2024" name="IMA Fungus">
        <title>Apiospora arundinis, a panoply of carbohydrate-active enzymes and secondary metabolites.</title>
        <authorList>
            <person name="Sorensen T."/>
            <person name="Petersen C."/>
            <person name="Muurmann A.T."/>
            <person name="Christiansen J.V."/>
            <person name="Brundto M.L."/>
            <person name="Overgaard C.K."/>
            <person name="Boysen A.T."/>
            <person name="Wollenberg R.D."/>
            <person name="Larsen T.O."/>
            <person name="Sorensen J.L."/>
            <person name="Nielsen K.L."/>
            <person name="Sondergaard T.E."/>
        </authorList>
    </citation>
    <scope>NUCLEOTIDE SEQUENCE [LARGE SCALE GENOMIC DNA]</scope>
    <source>
        <strain evidence="1 2">AAU 773</strain>
    </source>
</reference>
<dbReference type="Proteomes" id="UP001390339">
    <property type="component" value="Unassembled WGS sequence"/>
</dbReference>
<protein>
    <submittedName>
        <fullName evidence="1">Uncharacterized protein</fullName>
    </submittedName>
</protein>
<sequence>MSQNKHAHQPFRHGFASVADLDRATPARLGRLASYVTAPKQAYVHYIWLCVELEAYDRSKRVPQDPDEYPISNTDNRLMTATLETWFATLSQWQPNGDLILDASIHFIGDFNSFPFTQNAPMGSTAEVEFGPFFLEDEIRYS</sequence>
<dbReference type="EMBL" id="JAPCWZ010000006">
    <property type="protein sequence ID" value="KAK8859896.1"/>
    <property type="molecule type" value="Genomic_DNA"/>
</dbReference>
<accession>A0ABR2IAD2</accession>
<keyword evidence="2" id="KW-1185">Reference proteome</keyword>
<evidence type="ECO:0000313" key="2">
    <source>
        <dbReference type="Proteomes" id="UP001390339"/>
    </source>
</evidence>
<comment type="caution">
    <text evidence="1">The sequence shown here is derived from an EMBL/GenBank/DDBJ whole genome shotgun (WGS) entry which is preliminary data.</text>
</comment>
<gene>
    <name evidence="1" type="ORF">PGQ11_010630</name>
</gene>